<reference evidence="2" key="1">
    <citation type="journal article" date="2022" name="Mol. Ecol. Resour.">
        <title>The genomes of chicory, endive, great burdock and yacon provide insights into Asteraceae palaeo-polyploidization history and plant inulin production.</title>
        <authorList>
            <person name="Fan W."/>
            <person name="Wang S."/>
            <person name="Wang H."/>
            <person name="Wang A."/>
            <person name="Jiang F."/>
            <person name="Liu H."/>
            <person name="Zhao H."/>
            <person name="Xu D."/>
            <person name="Zhang Y."/>
        </authorList>
    </citation>
    <scope>NUCLEOTIDE SEQUENCE [LARGE SCALE GENOMIC DNA]</scope>
    <source>
        <strain evidence="2">cv. Niubang</strain>
    </source>
</reference>
<sequence length="70" mass="8355">MQPLESIILMRGLFFYCKIFTDLITTNIILYLKKVFVGSRLLESIQKDNDSYKPIHGDRLKWKEIFLCQQ</sequence>
<comment type="caution">
    <text evidence="1">The sequence shown here is derived from an EMBL/GenBank/DDBJ whole genome shotgun (WGS) entry which is preliminary data.</text>
</comment>
<proteinExistence type="predicted"/>
<dbReference type="Proteomes" id="UP001055879">
    <property type="component" value="Linkage Group LG06"/>
</dbReference>
<accession>A0ACB9BBM2</accession>
<evidence type="ECO:0000313" key="1">
    <source>
        <dbReference type="EMBL" id="KAI3719807.1"/>
    </source>
</evidence>
<gene>
    <name evidence="1" type="ORF">L6452_20712</name>
</gene>
<keyword evidence="2" id="KW-1185">Reference proteome</keyword>
<name>A0ACB9BBM2_ARCLA</name>
<dbReference type="EMBL" id="CM042052">
    <property type="protein sequence ID" value="KAI3719807.1"/>
    <property type="molecule type" value="Genomic_DNA"/>
</dbReference>
<organism evidence="1 2">
    <name type="scientific">Arctium lappa</name>
    <name type="common">Greater burdock</name>
    <name type="synonym">Lappa major</name>
    <dbReference type="NCBI Taxonomy" id="4217"/>
    <lineage>
        <taxon>Eukaryota</taxon>
        <taxon>Viridiplantae</taxon>
        <taxon>Streptophyta</taxon>
        <taxon>Embryophyta</taxon>
        <taxon>Tracheophyta</taxon>
        <taxon>Spermatophyta</taxon>
        <taxon>Magnoliopsida</taxon>
        <taxon>eudicotyledons</taxon>
        <taxon>Gunneridae</taxon>
        <taxon>Pentapetalae</taxon>
        <taxon>asterids</taxon>
        <taxon>campanulids</taxon>
        <taxon>Asterales</taxon>
        <taxon>Asteraceae</taxon>
        <taxon>Carduoideae</taxon>
        <taxon>Cardueae</taxon>
        <taxon>Arctiinae</taxon>
        <taxon>Arctium</taxon>
    </lineage>
</organism>
<reference evidence="1 2" key="2">
    <citation type="journal article" date="2022" name="Mol. Ecol. Resour.">
        <title>The genomes of chicory, endive, great burdock and yacon provide insights into Asteraceae paleo-polyploidization history and plant inulin production.</title>
        <authorList>
            <person name="Fan W."/>
            <person name="Wang S."/>
            <person name="Wang H."/>
            <person name="Wang A."/>
            <person name="Jiang F."/>
            <person name="Liu H."/>
            <person name="Zhao H."/>
            <person name="Xu D."/>
            <person name="Zhang Y."/>
        </authorList>
    </citation>
    <scope>NUCLEOTIDE SEQUENCE [LARGE SCALE GENOMIC DNA]</scope>
    <source>
        <strain evidence="2">cv. Niubang</strain>
    </source>
</reference>
<evidence type="ECO:0000313" key="2">
    <source>
        <dbReference type="Proteomes" id="UP001055879"/>
    </source>
</evidence>
<protein>
    <submittedName>
        <fullName evidence="1">Uncharacterized protein</fullName>
    </submittedName>
</protein>